<organism evidence="2 3">
    <name type="scientific">Dipteronia sinensis</name>
    <dbReference type="NCBI Taxonomy" id="43782"/>
    <lineage>
        <taxon>Eukaryota</taxon>
        <taxon>Viridiplantae</taxon>
        <taxon>Streptophyta</taxon>
        <taxon>Embryophyta</taxon>
        <taxon>Tracheophyta</taxon>
        <taxon>Spermatophyta</taxon>
        <taxon>Magnoliopsida</taxon>
        <taxon>eudicotyledons</taxon>
        <taxon>Gunneridae</taxon>
        <taxon>Pentapetalae</taxon>
        <taxon>rosids</taxon>
        <taxon>malvids</taxon>
        <taxon>Sapindales</taxon>
        <taxon>Sapindaceae</taxon>
        <taxon>Hippocastanoideae</taxon>
        <taxon>Acereae</taxon>
        <taxon>Dipteronia</taxon>
    </lineage>
</organism>
<dbReference type="InterPro" id="IPR012337">
    <property type="entry name" value="RNaseH-like_sf"/>
</dbReference>
<name>A0AAD9ZN23_9ROSI</name>
<sequence>MICFYSNSRYYSKQWLQEVPGRVPPHQDFEITRERKKCIERYFPNDTERRKVNEEFAMFSMFLKDFAGSDSMHDRSFLSPDMWWGIHGSSTKTLQGIAFKLLGQPCSSSCCERNWSTYNFIHSMRRNKITPQRAEDLVFVHTNLRLLSRRTPTYNEGLSQMWDIGADGFDSMEMENAGMLEIADLSLDEPQLEGVLFSSD</sequence>
<evidence type="ECO:0000313" key="2">
    <source>
        <dbReference type="EMBL" id="KAK3184882.1"/>
    </source>
</evidence>
<evidence type="ECO:0000313" key="3">
    <source>
        <dbReference type="Proteomes" id="UP001281410"/>
    </source>
</evidence>
<feature type="domain" description="HAT C-terminal dimerisation" evidence="1">
    <location>
        <begin position="72"/>
        <end position="144"/>
    </location>
</feature>
<dbReference type="GO" id="GO:0046983">
    <property type="term" value="F:protein dimerization activity"/>
    <property type="evidence" value="ECO:0007669"/>
    <property type="project" value="InterPro"/>
</dbReference>
<dbReference type="AlphaFoldDB" id="A0AAD9ZN23"/>
<protein>
    <recommendedName>
        <fullName evidence="1">HAT C-terminal dimerisation domain-containing protein</fullName>
    </recommendedName>
</protein>
<evidence type="ECO:0000259" key="1">
    <source>
        <dbReference type="Pfam" id="PF05699"/>
    </source>
</evidence>
<comment type="caution">
    <text evidence="2">The sequence shown here is derived from an EMBL/GenBank/DDBJ whole genome shotgun (WGS) entry which is preliminary data.</text>
</comment>
<reference evidence="2" key="1">
    <citation type="journal article" date="2023" name="Plant J.">
        <title>Genome sequences and population genomics provide insights into the demographic history, inbreeding, and mutation load of two 'living fossil' tree species of Dipteronia.</title>
        <authorList>
            <person name="Feng Y."/>
            <person name="Comes H.P."/>
            <person name="Chen J."/>
            <person name="Zhu S."/>
            <person name="Lu R."/>
            <person name="Zhang X."/>
            <person name="Li P."/>
            <person name="Qiu J."/>
            <person name="Olsen K.M."/>
            <person name="Qiu Y."/>
        </authorList>
    </citation>
    <scope>NUCLEOTIDE SEQUENCE</scope>
    <source>
        <strain evidence="2">NBL</strain>
    </source>
</reference>
<accession>A0AAD9ZN23</accession>
<dbReference type="Proteomes" id="UP001281410">
    <property type="component" value="Unassembled WGS sequence"/>
</dbReference>
<dbReference type="EMBL" id="JANJYJ010000010">
    <property type="protein sequence ID" value="KAK3184882.1"/>
    <property type="molecule type" value="Genomic_DNA"/>
</dbReference>
<keyword evidence="3" id="KW-1185">Reference proteome</keyword>
<dbReference type="InterPro" id="IPR008906">
    <property type="entry name" value="HATC_C_dom"/>
</dbReference>
<gene>
    <name evidence="2" type="ORF">Dsin_032168</name>
</gene>
<dbReference type="Pfam" id="PF05699">
    <property type="entry name" value="Dimer_Tnp_hAT"/>
    <property type="match status" value="1"/>
</dbReference>
<dbReference type="SUPFAM" id="SSF53098">
    <property type="entry name" value="Ribonuclease H-like"/>
    <property type="match status" value="1"/>
</dbReference>
<proteinExistence type="predicted"/>